<evidence type="ECO:0000256" key="3">
    <source>
        <dbReference type="ARBA" id="ARBA00022692"/>
    </source>
</evidence>
<dbReference type="EMBL" id="JAODUO010000092">
    <property type="protein sequence ID" value="KAK2189956.1"/>
    <property type="molecule type" value="Genomic_DNA"/>
</dbReference>
<gene>
    <name evidence="7" type="ORF">NP493_92g02024</name>
</gene>
<dbReference type="Pfam" id="PF04505">
    <property type="entry name" value="CD225"/>
    <property type="match status" value="1"/>
</dbReference>
<accession>A0AAD9UHW3</accession>
<name>A0AAD9UHW3_RIDPI</name>
<reference evidence="7" key="1">
    <citation type="journal article" date="2023" name="Mol. Biol. Evol.">
        <title>Third-Generation Sequencing Reveals the Adaptive Role of the Epigenome in Three Deep-Sea Polychaetes.</title>
        <authorList>
            <person name="Perez M."/>
            <person name="Aroh O."/>
            <person name="Sun Y."/>
            <person name="Lan Y."/>
            <person name="Juniper S.K."/>
            <person name="Young C.R."/>
            <person name="Angers B."/>
            <person name="Qian P.Y."/>
        </authorList>
    </citation>
    <scope>NUCLEOTIDE SEQUENCE</scope>
    <source>
        <strain evidence="7">R07B-5</strain>
    </source>
</reference>
<dbReference type="InterPro" id="IPR007593">
    <property type="entry name" value="CD225/Dispanin_fam"/>
</dbReference>
<evidence type="ECO:0000256" key="2">
    <source>
        <dbReference type="ARBA" id="ARBA00006843"/>
    </source>
</evidence>
<protein>
    <submittedName>
        <fullName evidence="7">Uncharacterized protein</fullName>
    </submittedName>
</protein>
<evidence type="ECO:0000313" key="8">
    <source>
        <dbReference type="Proteomes" id="UP001209878"/>
    </source>
</evidence>
<organism evidence="7 8">
    <name type="scientific">Ridgeia piscesae</name>
    <name type="common">Tubeworm</name>
    <dbReference type="NCBI Taxonomy" id="27915"/>
    <lineage>
        <taxon>Eukaryota</taxon>
        <taxon>Metazoa</taxon>
        <taxon>Spiralia</taxon>
        <taxon>Lophotrochozoa</taxon>
        <taxon>Annelida</taxon>
        <taxon>Polychaeta</taxon>
        <taxon>Sedentaria</taxon>
        <taxon>Canalipalpata</taxon>
        <taxon>Sabellida</taxon>
        <taxon>Siboglinidae</taxon>
        <taxon>Ridgeia</taxon>
    </lineage>
</organism>
<feature type="transmembrane region" description="Helical" evidence="6">
    <location>
        <begin position="120"/>
        <end position="144"/>
    </location>
</feature>
<proteinExistence type="inferred from homology"/>
<dbReference type="Proteomes" id="UP001209878">
    <property type="component" value="Unassembled WGS sequence"/>
</dbReference>
<sequence>MPTNCATDIEQSSQCPPDSHMGQWTIHGGGCRLEPACENRTMCNKDQTTEALPYLSSREICRRLQRKRRKEPFNYLPLAVIVCLGVPPCGLLAIYFEMRCRQAMREDHIEDAWRYSTNALISSFVGFIFIGLGLVLLFIALVLLRSGVIQLNEDPSPVVDATTGHVMSTEWNGTTVHPKVKPEGVFTVCIIMC</sequence>
<evidence type="ECO:0000256" key="6">
    <source>
        <dbReference type="SAM" id="Phobius"/>
    </source>
</evidence>
<comment type="similarity">
    <text evidence="2">Belongs to the CD225/Dispanin family.</text>
</comment>
<keyword evidence="5 6" id="KW-0472">Membrane</keyword>
<keyword evidence="8" id="KW-1185">Reference proteome</keyword>
<dbReference type="GO" id="GO:0016020">
    <property type="term" value="C:membrane"/>
    <property type="evidence" value="ECO:0007669"/>
    <property type="project" value="UniProtKB-SubCell"/>
</dbReference>
<evidence type="ECO:0000256" key="4">
    <source>
        <dbReference type="ARBA" id="ARBA00022989"/>
    </source>
</evidence>
<comment type="subcellular location">
    <subcellularLocation>
        <location evidence="1">Membrane</location>
    </subcellularLocation>
</comment>
<keyword evidence="3 6" id="KW-0812">Transmembrane</keyword>
<evidence type="ECO:0000256" key="1">
    <source>
        <dbReference type="ARBA" id="ARBA00004370"/>
    </source>
</evidence>
<evidence type="ECO:0000256" key="5">
    <source>
        <dbReference type="ARBA" id="ARBA00023136"/>
    </source>
</evidence>
<dbReference type="AlphaFoldDB" id="A0AAD9UHW3"/>
<evidence type="ECO:0000313" key="7">
    <source>
        <dbReference type="EMBL" id="KAK2189956.1"/>
    </source>
</evidence>
<keyword evidence="4 6" id="KW-1133">Transmembrane helix</keyword>
<comment type="caution">
    <text evidence="7">The sequence shown here is derived from an EMBL/GenBank/DDBJ whole genome shotgun (WGS) entry which is preliminary data.</text>
</comment>
<feature type="transmembrane region" description="Helical" evidence="6">
    <location>
        <begin position="73"/>
        <end position="96"/>
    </location>
</feature>